<dbReference type="Proteomes" id="UP000215914">
    <property type="component" value="Unassembled WGS sequence"/>
</dbReference>
<gene>
    <name evidence="1" type="ORF">HanXRQr2_Chr15g0682961</name>
</gene>
<reference evidence="1" key="1">
    <citation type="journal article" date="2017" name="Nature">
        <title>The sunflower genome provides insights into oil metabolism, flowering and Asterid evolution.</title>
        <authorList>
            <person name="Badouin H."/>
            <person name="Gouzy J."/>
            <person name="Grassa C.J."/>
            <person name="Murat F."/>
            <person name="Staton S.E."/>
            <person name="Cottret L."/>
            <person name="Lelandais-Briere C."/>
            <person name="Owens G.L."/>
            <person name="Carrere S."/>
            <person name="Mayjonade B."/>
            <person name="Legrand L."/>
            <person name="Gill N."/>
            <person name="Kane N.C."/>
            <person name="Bowers J.E."/>
            <person name="Hubner S."/>
            <person name="Bellec A."/>
            <person name="Berard A."/>
            <person name="Berges H."/>
            <person name="Blanchet N."/>
            <person name="Boniface M.C."/>
            <person name="Brunel D."/>
            <person name="Catrice O."/>
            <person name="Chaidir N."/>
            <person name="Claudel C."/>
            <person name="Donnadieu C."/>
            <person name="Faraut T."/>
            <person name="Fievet G."/>
            <person name="Helmstetter N."/>
            <person name="King M."/>
            <person name="Knapp S.J."/>
            <person name="Lai Z."/>
            <person name="Le Paslier M.C."/>
            <person name="Lippi Y."/>
            <person name="Lorenzon L."/>
            <person name="Mandel J.R."/>
            <person name="Marage G."/>
            <person name="Marchand G."/>
            <person name="Marquand E."/>
            <person name="Bret-Mestries E."/>
            <person name="Morien E."/>
            <person name="Nambeesan S."/>
            <person name="Nguyen T."/>
            <person name="Pegot-Espagnet P."/>
            <person name="Pouilly N."/>
            <person name="Raftis F."/>
            <person name="Sallet E."/>
            <person name="Schiex T."/>
            <person name="Thomas J."/>
            <person name="Vandecasteele C."/>
            <person name="Vares D."/>
            <person name="Vear F."/>
            <person name="Vautrin S."/>
            <person name="Crespi M."/>
            <person name="Mangin B."/>
            <person name="Burke J.M."/>
            <person name="Salse J."/>
            <person name="Munos S."/>
            <person name="Vincourt P."/>
            <person name="Rieseberg L.H."/>
            <person name="Langlade N.B."/>
        </authorList>
    </citation>
    <scope>NUCLEOTIDE SEQUENCE</scope>
    <source>
        <tissue evidence="1">Leaves</tissue>
    </source>
</reference>
<evidence type="ECO:0008006" key="3">
    <source>
        <dbReference type="Google" id="ProtNLM"/>
    </source>
</evidence>
<dbReference type="EMBL" id="MNCJ02000330">
    <property type="protein sequence ID" value="KAF5763662.1"/>
    <property type="molecule type" value="Genomic_DNA"/>
</dbReference>
<keyword evidence="2" id="KW-1185">Reference proteome</keyword>
<sequence>MVVDTDEVVAVTEVVVAEADLTAETMALCKNCKHLKSVDLLYCNGIWVEGVEFVILNSPELRNVQVEDRKLSEAARRWMASKFIEVQS</sequence>
<dbReference type="AlphaFoldDB" id="A0A9K3H1C6"/>
<evidence type="ECO:0000313" key="2">
    <source>
        <dbReference type="Proteomes" id="UP000215914"/>
    </source>
</evidence>
<protein>
    <recommendedName>
        <fullName evidence="3">Leucine-rich repeat domain, L domain-like protein</fullName>
    </recommendedName>
</protein>
<dbReference type="InterPro" id="IPR032675">
    <property type="entry name" value="LRR_dom_sf"/>
</dbReference>
<evidence type="ECO:0000313" key="1">
    <source>
        <dbReference type="EMBL" id="KAF5763662.1"/>
    </source>
</evidence>
<name>A0A9K3H1C6_HELAN</name>
<reference evidence="1" key="2">
    <citation type="submission" date="2020-06" db="EMBL/GenBank/DDBJ databases">
        <title>Helianthus annuus Genome sequencing and assembly Release 2.</title>
        <authorList>
            <person name="Gouzy J."/>
            <person name="Langlade N."/>
            <person name="Munos S."/>
        </authorList>
    </citation>
    <scope>NUCLEOTIDE SEQUENCE</scope>
    <source>
        <tissue evidence="1">Leaves</tissue>
    </source>
</reference>
<accession>A0A9K3H1C6</accession>
<dbReference type="Gene3D" id="3.80.10.10">
    <property type="entry name" value="Ribonuclease Inhibitor"/>
    <property type="match status" value="1"/>
</dbReference>
<organism evidence="1 2">
    <name type="scientific">Helianthus annuus</name>
    <name type="common">Common sunflower</name>
    <dbReference type="NCBI Taxonomy" id="4232"/>
    <lineage>
        <taxon>Eukaryota</taxon>
        <taxon>Viridiplantae</taxon>
        <taxon>Streptophyta</taxon>
        <taxon>Embryophyta</taxon>
        <taxon>Tracheophyta</taxon>
        <taxon>Spermatophyta</taxon>
        <taxon>Magnoliopsida</taxon>
        <taxon>eudicotyledons</taxon>
        <taxon>Gunneridae</taxon>
        <taxon>Pentapetalae</taxon>
        <taxon>asterids</taxon>
        <taxon>campanulids</taxon>
        <taxon>Asterales</taxon>
        <taxon>Asteraceae</taxon>
        <taxon>Asteroideae</taxon>
        <taxon>Heliantheae alliance</taxon>
        <taxon>Heliantheae</taxon>
        <taxon>Helianthus</taxon>
    </lineage>
</organism>
<comment type="caution">
    <text evidence="1">The sequence shown here is derived from an EMBL/GenBank/DDBJ whole genome shotgun (WGS) entry which is preliminary data.</text>
</comment>
<proteinExistence type="predicted"/>
<dbReference type="Gramene" id="mRNA:HanXRQr2_Chr15g0682961">
    <property type="protein sequence ID" value="CDS:HanXRQr2_Chr15g0682961.1"/>
    <property type="gene ID" value="HanXRQr2_Chr15g0682961"/>
</dbReference>